<keyword evidence="2" id="KW-0521">NADP</keyword>
<dbReference type="PROSITE" id="PS00062">
    <property type="entry name" value="ALDOKETO_REDUCTASE_2"/>
    <property type="match status" value="1"/>
</dbReference>
<dbReference type="PIRSF" id="PIRSF000097">
    <property type="entry name" value="AKR"/>
    <property type="match status" value="1"/>
</dbReference>
<dbReference type="Gene3D" id="3.20.20.100">
    <property type="entry name" value="NADP-dependent oxidoreductase domain"/>
    <property type="match status" value="1"/>
</dbReference>
<proteinExistence type="inferred from homology"/>
<evidence type="ECO:0000313" key="5">
    <source>
        <dbReference type="EMBL" id="WTP64918.1"/>
    </source>
</evidence>
<dbReference type="Pfam" id="PF00248">
    <property type="entry name" value="Aldo_ket_red"/>
    <property type="match status" value="1"/>
</dbReference>
<evidence type="ECO:0000259" key="4">
    <source>
        <dbReference type="Pfam" id="PF00248"/>
    </source>
</evidence>
<feature type="domain" description="NADP-dependent oxidoreductase" evidence="4">
    <location>
        <begin position="18"/>
        <end position="256"/>
    </location>
</feature>
<dbReference type="InterPro" id="IPR020471">
    <property type="entry name" value="AKR"/>
</dbReference>
<reference evidence="5 6" key="1">
    <citation type="submission" date="2022-10" db="EMBL/GenBank/DDBJ databases">
        <title>The complete genomes of actinobacterial strains from the NBC collection.</title>
        <authorList>
            <person name="Joergensen T.S."/>
            <person name="Alvarez Arevalo M."/>
            <person name="Sterndorff E.B."/>
            <person name="Faurdal D."/>
            <person name="Vuksanovic O."/>
            <person name="Mourched A.-S."/>
            <person name="Charusanti P."/>
            <person name="Shaw S."/>
            <person name="Blin K."/>
            <person name="Weber T."/>
        </authorList>
    </citation>
    <scope>NUCLEOTIDE SEQUENCE [LARGE SCALE GENOMIC DNA]</scope>
    <source>
        <strain evidence="5 6">NBC_00185</strain>
    </source>
</reference>
<comment type="similarity">
    <text evidence="1">Belongs to the aldo/keto reductase family.</text>
</comment>
<dbReference type="InterPro" id="IPR023210">
    <property type="entry name" value="NADP_OxRdtase_dom"/>
</dbReference>
<dbReference type="SUPFAM" id="SSF51430">
    <property type="entry name" value="NAD(P)-linked oxidoreductase"/>
    <property type="match status" value="1"/>
</dbReference>
<dbReference type="PRINTS" id="PR00069">
    <property type="entry name" value="ALDKETRDTASE"/>
</dbReference>
<organism evidence="5 6">
    <name type="scientific">[Kitasatospora] papulosa</name>
    <dbReference type="NCBI Taxonomy" id="1464011"/>
    <lineage>
        <taxon>Bacteria</taxon>
        <taxon>Bacillati</taxon>
        <taxon>Actinomycetota</taxon>
        <taxon>Actinomycetes</taxon>
        <taxon>Kitasatosporales</taxon>
        <taxon>Streptomycetaceae</taxon>
        <taxon>Streptomyces</taxon>
    </lineage>
</organism>
<dbReference type="InterPro" id="IPR036812">
    <property type="entry name" value="NAD(P)_OxRdtase_dom_sf"/>
</dbReference>
<dbReference type="InterPro" id="IPR018170">
    <property type="entry name" value="Aldo/ket_reductase_CS"/>
</dbReference>
<evidence type="ECO:0000256" key="3">
    <source>
        <dbReference type="ARBA" id="ARBA00023002"/>
    </source>
</evidence>
<protein>
    <submittedName>
        <fullName evidence="5">Aldo/keto reductase</fullName>
    </submittedName>
</protein>
<dbReference type="EMBL" id="CP108135">
    <property type="protein sequence ID" value="WTP64918.1"/>
    <property type="molecule type" value="Genomic_DNA"/>
</dbReference>
<name>A0ABZ1JXC2_9ACTN</name>
<evidence type="ECO:0000313" key="6">
    <source>
        <dbReference type="Proteomes" id="UP001622496"/>
    </source>
</evidence>
<keyword evidence="3" id="KW-0560">Oxidoreductase</keyword>
<evidence type="ECO:0000256" key="2">
    <source>
        <dbReference type="ARBA" id="ARBA00022857"/>
    </source>
</evidence>
<dbReference type="PANTHER" id="PTHR43827">
    <property type="entry name" value="2,5-DIKETO-D-GLUCONIC ACID REDUCTASE"/>
    <property type="match status" value="1"/>
</dbReference>
<gene>
    <name evidence="5" type="ORF">OG560_05640</name>
</gene>
<dbReference type="CDD" id="cd19071">
    <property type="entry name" value="AKR_AKR1-5-like"/>
    <property type="match status" value="1"/>
</dbReference>
<accession>A0ABZ1JXC2</accession>
<keyword evidence="6" id="KW-1185">Reference proteome</keyword>
<sequence length="266" mass="28604">MSRAGNPPFNPPFGLPPVSLGTWQLRGRAATRAVGQALALGYRCVDTATGYDNERDVGAGIRTSGIERGDLLIVTKFPEEDAGRERETLLRSLDQLGVDHLDLWLVHGPLDPDGSLAVWERFIEAREAGLVRAIGVSNFLPAQVDDLVARSGVTPAVNQVAFGPRRLDPALVRHHTALGIVVQGHSPFSENDLRHPALRAAAGHHGRSVHQILLRWHVEHGVPVVAKAASPAHLAANLRVHEFALTAAEVEAIDRAADDAWTGAAR</sequence>
<dbReference type="RefSeq" id="WP_030124330.1">
    <property type="nucleotide sequence ID" value="NZ_CP108135.1"/>
</dbReference>
<dbReference type="Proteomes" id="UP001622496">
    <property type="component" value="Chromosome"/>
</dbReference>
<dbReference type="PANTHER" id="PTHR43827:SF3">
    <property type="entry name" value="NADP-DEPENDENT OXIDOREDUCTASE DOMAIN-CONTAINING PROTEIN"/>
    <property type="match status" value="1"/>
</dbReference>
<evidence type="ECO:0000256" key="1">
    <source>
        <dbReference type="ARBA" id="ARBA00007905"/>
    </source>
</evidence>